<dbReference type="AlphaFoldDB" id="A0AAV5QIZ0"/>
<feature type="transmembrane region" description="Helical" evidence="1">
    <location>
        <begin position="127"/>
        <end position="146"/>
    </location>
</feature>
<evidence type="ECO:0000313" key="3">
    <source>
        <dbReference type="EMBL" id="GMM34767.1"/>
    </source>
</evidence>
<feature type="transmembrane region" description="Helical" evidence="1">
    <location>
        <begin position="92"/>
        <end position="115"/>
    </location>
</feature>
<dbReference type="GeneID" id="90072746"/>
<comment type="caution">
    <text evidence="3">The sequence shown here is derived from an EMBL/GenBank/DDBJ whole genome shotgun (WGS) entry which is preliminary data.</text>
</comment>
<gene>
    <name evidence="3" type="ORF">DASC09_020920</name>
</gene>
<evidence type="ECO:0000259" key="2">
    <source>
        <dbReference type="Pfam" id="PF22893"/>
    </source>
</evidence>
<reference evidence="3 4" key="1">
    <citation type="journal article" date="2023" name="Elife">
        <title>Identification of key yeast species and microbe-microbe interactions impacting larval growth of Drosophila in the wild.</title>
        <authorList>
            <person name="Mure A."/>
            <person name="Sugiura Y."/>
            <person name="Maeda R."/>
            <person name="Honda K."/>
            <person name="Sakurai N."/>
            <person name="Takahashi Y."/>
            <person name="Watada M."/>
            <person name="Katoh T."/>
            <person name="Gotoh A."/>
            <person name="Gotoh Y."/>
            <person name="Taniguchi I."/>
            <person name="Nakamura K."/>
            <person name="Hayashi T."/>
            <person name="Katayama T."/>
            <person name="Uemura T."/>
            <person name="Hattori Y."/>
        </authorList>
    </citation>
    <scope>NUCLEOTIDE SEQUENCE [LARGE SCALE GENOMIC DNA]</scope>
    <source>
        <strain evidence="3 4">SC-9</strain>
    </source>
</reference>
<keyword evidence="1" id="KW-0472">Membrane</keyword>
<feature type="domain" description="Ubiquitin-like" evidence="2">
    <location>
        <begin position="23"/>
        <end position="93"/>
    </location>
</feature>
<evidence type="ECO:0000256" key="1">
    <source>
        <dbReference type="SAM" id="Phobius"/>
    </source>
</evidence>
<organism evidence="3 4">
    <name type="scientific">Saccharomycopsis crataegensis</name>
    <dbReference type="NCBI Taxonomy" id="43959"/>
    <lineage>
        <taxon>Eukaryota</taxon>
        <taxon>Fungi</taxon>
        <taxon>Dikarya</taxon>
        <taxon>Ascomycota</taxon>
        <taxon>Saccharomycotina</taxon>
        <taxon>Saccharomycetes</taxon>
        <taxon>Saccharomycopsidaceae</taxon>
        <taxon>Saccharomycopsis</taxon>
    </lineage>
</organism>
<dbReference type="RefSeq" id="XP_064851767.1">
    <property type="nucleotide sequence ID" value="XM_064995695.1"/>
</dbReference>
<accession>A0AAV5QIZ0</accession>
<evidence type="ECO:0000313" key="4">
    <source>
        <dbReference type="Proteomes" id="UP001360560"/>
    </source>
</evidence>
<sequence length="161" mass="17944">MSYAYSYYDMENAPVYVTLRNSIFSAHNGETVAIPIGQLTSWHEFLYCLSAYFPPSVSKHLSTGRWELVTAIDDMLITPENWAMMIRPGMRLILKSGVNGSYLPTIMSGGLYGYGADPYFNGLTPRSGMVMGGVGMNGVYPAAGMARRRRRRSSLTNWFLS</sequence>
<keyword evidence="4" id="KW-1185">Reference proteome</keyword>
<name>A0AAV5QIZ0_9ASCO</name>
<dbReference type="Pfam" id="PF22893">
    <property type="entry name" value="ULD_2"/>
    <property type="match status" value="1"/>
</dbReference>
<keyword evidence="1" id="KW-1133">Transmembrane helix</keyword>
<proteinExistence type="predicted"/>
<protein>
    <recommendedName>
        <fullName evidence="2">Ubiquitin-like domain-containing protein</fullName>
    </recommendedName>
</protein>
<dbReference type="Proteomes" id="UP001360560">
    <property type="component" value="Unassembled WGS sequence"/>
</dbReference>
<dbReference type="EMBL" id="BTFZ01000003">
    <property type="protein sequence ID" value="GMM34767.1"/>
    <property type="molecule type" value="Genomic_DNA"/>
</dbReference>
<dbReference type="InterPro" id="IPR054464">
    <property type="entry name" value="ULD_fung"/>
</dbReference>
<keyword evidence="1" id="KW-0812">Transmembrane</keyword>